<dbReference type="Pfam" id="PF13193">
    <property type="entry name" value="AMP-binding_C"/>
    <property type="match status" value="2"/>
</dbReference>
<keyword evidence="6" id="KW-0045">Antibiotic biosynthesis</keyword>
<dbReference type="InterPro" id="IPR045851">
    <property type="entry name" value="AMP-bd_C_sf"/>
</dbReference>
<dbReference type="CDD" id="cd19543">
    <property type="entry name" value="DCL_NRPS"/>
    <property type="match status" value="1"/>
</dbReference>
<dbReference type="SUPFAM" id="SSF52777">
    <property type="entry name" value="CoA-dependent acyltransferases"/>
    <property type="match status" value="6"/>
</dbReference>
<geneLocation type="plasmid" evidence="9">
    <name>unnamed2</name>
</geneLocation>
<dbReference type="GO" id="GO:0005829">
    <property type="term" value="C:cytosol"/>
    <property type="evidence" value="ECO:0007669"/>
    <property type="project" value="TreeGrafter"/>
</dbReference>
<dbReference type="InterPro" id="IPR025110">
    <property type="entry name" value="AMP-bd_C"/>
</dbReference>
<organism evidence="9">
    <name type="scientific">Brevibacillus laterosporus</name>
    <name type="common">Bacillus laterosporus</name>
    <dbReference type="NCBI Taxonomy" id="1465"/>
    <lineage>
        <taxon>Bacteria</taxon>
        <taxon>Bacillati</taxon>
        <taxon>Bacillota</taxon>
        <taxon>Bacilli</taxon>
        <taxon>Bacillales</taxon>
        <taxon>Paenibacillaceae</taxon>
        <taxon>Brevibacillus</taxon>
    </lineage>
</organism>
<dbReference type="Gene3D" id="3.30.559.10">
    <property type="entry name" value="Chloramphenicol acetyltransferase-like domain"/>
    <property type="match status" value="3"/>
</dbReference>
<dbReference type="NCBIfam" id="NF003417">
    <property type="entry name" value="PRK04813.1"/>
    <property type="match status" value="2"/>
</dbReference>
<feature type="domain" description="Carrier" evidence="8">
    <location>
        <begin position="971"/>
        <end position="1048"/>
    </location>
</feature>
<dbReference type="Gene3D" id="3.40.50.980">
    <property type="match status" value="4"/>
</dbReference>
<dbReference type="GO" id="GO:0017000">
    <property type="term" value="P:antibiotic biosynthetic process"/>
    <property type="evidence" value="ECO:0007669"/>
    <property type="project" value="UniProtKB-KW"/>
</dbReference>
<dbReference type="Gene3D" id="2.30.38.10">
    <property type="entry name" value="Luciferase, Domain 3"/>
    <property type="match status" value="2"/>
</dbReference>
<dbReference type="InterPro" id="IPR020845">
    <property type="entry name" value="AMP-binding_CS"/>
</dbReference>
<dbReference type="Pfam" id="PF00501">
    <property type="entry name" value="AMP-binding"/>
    <property type="match status" value="2"/>
</dbReference>
<dbReference type="FunFam" id="2.30.38.10:FF:000001">
    <property type="entry name" value="Non-ribosomal peptide synthetase PvdI"/>
    <property type="match status" value="2"/>
</dbReference>
<dbReference type="FunFam" id="3.40.50.980:FF:000002">
    <property type="entry name" value="Enterobactin synthetase component F"/>
    <property type="match status" value="1"/>
</dbReference>
<dbReference type="InterPro" id="IPR001242">
    <property type="entry name" value="Condensation_dom"/>
</dbReference>
<evidence type="ECO:0000256" key="6">
    <source>
        <dbReference type="ARBA" id="ARBA00023194"/>
    </source>
</evidence>
<dbReference type="NCBIfam" id="TIGR01733">
    <property type="entry name" value="AA-adenyl-dom"/>
    <property type="match status" value="2"/>
</dbReference>
<dbReference type="PROSITE" id="PS00455">
    <property type="entry name" value="AMP_BINDING"/>
    <property type="match status" value="2"/>
</dbReference>
<gene>
    <name evidence="9" type="ORF">EX87_20080</name>
</gene>
<dbReference type="PRINTS" id="PR00154">
    <property type="entry name" value="AMPBINDING"/>
</dbReference>
<dbReference type="EMBL" id="CP011076">
    <property type="protein sequence ID" value="AKF95890.1"/>
    <property type="molecule type" value="Genomic_DNA"/>
</dbReference>
<dbReference type="InterPro" id="IPR000873">
    <property type="entry name" value="AMP-dep_synth/lig_dom"/>
</dbReference>
<comment type="similarity">
    <text evidence="2">Belongs to the ATP-dependent AMP-binding enzyme family.</text>
</comment>
<keyword evidence="9" id="KW-0614">Plasmid</keyword>
<dbReference type="PROSITE" id="PS50075">
    <property type="entry name" value="CARRIER"/>
    <property type="match status" value="2"/>
</dbReference>
<dbReference type="GO" id="GO:0016874">
    <property type="term" value="F:ligase activity"/>
    <property type="evidence" value="ECO:0007669"/>
    <property type="project" value="UniProtKB-KW"/>
</dbReference>
<dbReference type="InterPro" id="IPR010071">
    <property type="entry name" value="AA_adenyl_dom"/>
</dbReference>
<dbReference type="GO" id="GO:0044550">
    <property type="term" value="P:secondary metabolite biosynthetic process"/>
    <property type="evidence" value="ECO:0007669"/>
    <property type="project" value="UniProtKB-ARBA"/>
</dbReference>
<keyword evidence="3" id="KW-0596">Phosphopantetheine</keyword>
<dbReference type="PANTHER" id="PTHR45527">
    <property type="entry name" value="NONRIBOSOMAL PEPTIDE SYNTHETASE"/>
    <property type="match status" value="1"/>
</dbReference>
<dbReference type="InterPro" id="IPR036736">
    <property type="entry name" value="ACP-like_sf"/>
</dbReference>
<dbReference type="FunFam" id="3.40.50.12780:FF:000012">
    <property type="entry name" value="Non-ribosomal peptide synthetase"/>
    <property type="match status" value="2"/>
</dbReference>
<dbReference type="InterPro" id="IPR023213">
    <property type="entry name" value="CAT-like_dom_sf"/>
</dbReference>
<evidence type="ECO:0000256" key="7">
    <source>
        <dbReference type="ARBA" id="ARBA00023268"/>
    </source>
</evidence>
<accession>A0A0F7EIW7</accession>
<protein>
    <submittedName>
        <fullName evidence="9">Gramicidin synthetase</fullName>
    </submittedName>
</protein>
<dbReference type="Pfam" id="PF00668">
    <property type="entry name" value="Condensation"/>
    <property type="match status" value="3"/>
</dbReference>
<evidence type="ECO:0000256" key="5">
    <source>
        <dbReference type="ARBA" id="ARBA00022598"/>
    </source>
</evidence>
<name>A0A0F7EIW7_BRELA</name>
<dbReference type="SUPFAM" id="SSF47336">
    <property type="entry name" value="ACP-like"/>
    <property type="match status" value="2"/>
</dbReference>
<dbReference type="GO" id="GO:0008610">
    <property type="term" value="P:lipid biosynthetic process"/>
    <property type="evidence" value="ECO:0007669"/>
    <property type="project" value="UniProtKB-ARBA"/>
</dbReference>
<dbReference type="Gene3D" id="3.30.300.30">
    <property type="match status" value="2"/>
</dbReference>
<dbReference type="GO" id="GO:0043041">
    <property type="term" value="P:amino acid activation for nonribosomal peptide biosynthetic process"/>
    <property type="evidence" value="ECO:0007669"/>
    <property type="project" value="TreeGrafter"/>
</dbReference>
<keyword evidence="4" id="KW-0597">Phosphoprotein</keyword>
<comment type="cofactor">
    <cofactor evidence="1">
        <name>pantetheine 4'-phosphate</name>
        <dbReference type="ChEBI" id="CHEBI:47942"/>
    </cofactor>
</comment>
<dbReference type="Gene3D" id="3.30.559.30">
    <property type="entry name" value="Nonribosomal peptide synthetase, condensation domain"/>
    <property type="match status" value="3"/>
</dbReference>
<keyword evidence="7" id="KW-0511">Multifunctional enzyme</keyword>
<dbReference type="InterPro" id="IPR006162">
    <property type="entry name" value="Ppantetheine_attach_site"/>
</dbReference>
<dbReference type="Gene3D" id="1.10.1200.10">
    <property type="entry name" value="ACP-like"/>
    <property type="match status" value="2"/>
</dbReference>
<evidence type="ECO:0000256" key="3">
    <source>
        <dbReference type="ARBA" id="ARBA00022450"/>
    </source>
</evidence>
<evidence type="ECO:0000256" key="4">
    <source>
        <dbReference type="ARBA" id="ARBA00022553"/>
    </source>
</evidence>
<dbReference type="SUPFAM" id="SSF56801">
    <property type="entry name" value="Acetyl-CoA synthetase-like"/>
    <property type="match status" value="2"/>
</dbReference>
<dbReference type="PANTHER" id="PTHR45527:SF14">
    <property type="entry name" value="PLIPASTATIN SYNTHASE SUBUNIT B"/>
    <property type="match status" value="1"/>
</dbReference>
<dbReference type="InterPro" id="IPR020459">
    <property type="entry name" value="AMP-binding"/>
</dbReference>
<evidence type="ECO:0000256" key="1">
    <source>
        <dbReference type="ARBA" id="ARBA00001957"/>
    </source>
</evidence>
<dbReference type="GO" id="GO:0031177">
    <property type="term" value="F:phosphopantetheine binding"/>
    <property type="evidence" value="ECO:0007669"/>
    <property type="project" value="TreeGrafter"/>
</dbReference>
<dbReference type="FunFam" id="3.40.50.980:FF:000001">
    <property type="entry name" value="Non-ribosomal peptide synthetase"/>
    <property type="match status" value="2"/>
</dbReference>
<dbReference type="CDD" id="cd19531">
    <property type="entry name" value="LCL_NRPS-like"/>
    <property type="match status" value="1"/>
</dbReference>
<dbReference type="CDD" id="cd17643">
    <property type="entry name" value="A_NRPS_Cytc1-like"/>
    <property type="match status" value="1"/>
</dbReference>
<dbReference type="Pfam" id="PF00550">
    <property type="entry name" value="PP-binding"/>
    <property type="match status" value="2"/>
</dbReference>
<sequence>MNENIEITKLAPLAPMQEGMLLHYLMDRDSEAYVEQMTMTVVGELDVALFAASMEKLVERYDILRTLFIYEEVEEPLQVVLQQRPAEVIHRNLSQMPETEQIAYIEAWKKQDRDRKFDLSKDVLMRVAILTNAPQAHTIVWSFHHILMDGWCVGILFRDFARIYLALRDGHPLPNDTPPAYTDYIQWLEEQDQQQAATFWSEYLGDYEHQAILPVYRSDSEGKKREMNEKSYTIHTAKLQELANHLQVTLNTVFSTAWGLLLQRMNNADDVVFGTVVSGRPAEVSGIEDMVGLFINTIPKRIKSELNQSIAELLHAVQRSALESEPHSYLALSEIQKKSELKKDLFSHIFVFENYPADQAIAQAGEDTKLGFSIKDVEISEQTEFDFMAVVIPDEMATLKLQYNALVYQEETVDQLATYFLRILQQIADNPNAVVDGIELLSQTDRDRLLTEFNRTQADYPSTKTIHGLFEEQVARHPERVAVVSGEQTITYRELNERANQVARLLQSRGVGSESIVGIMLDRSVDMVVSIMAVLKAGGAYLPINPEYPQERITYLLLDSKPEVIITHPALAGALSDSWQLVTISDEAIAHYDTSNLNGFDSPEQLAYIIYTSGSTGEPKGVMIEHKNVVRLLHNDRSLFEFDHNDVWALFHSFSFDFAVWEMYGALFYGGRLVLVSQEAVRDPEKFSHFLQSEKVTVLNQTPSAFANLIHFVCKNQVKGLDALRYVIFGGEALKPQMLTSWHEMYPDVKLVNMYGITETTVHVTYKEIQREEMKRNESNIGKPIPTLTAYIMDQKQRLVPIGVPGELYVGGEGVARGYLNKPELTAIRFVPNPYKPEERLYRSGDLVRLLPSGDMEYLGRMDLQVKIRGHRIELGEVENMLLKHPAVTDVVVLAIQDRHAQNQLHAFFTAQQRVTTAQLREHISQKLPEYMMPARFVQIEKIPVTVNGKVNRNALLQIDWELESDVHLIPPENETEEKLENIWQQVLDLENQRIGVTQDFFALGGDSIKVLRLLTAVNSQLETAVSVQDLYKFPTIRKQSELIRQNGTPAWSEQWNTAKAKLMEWQTEIVDKLPLAEKLPEDFESICPMSDIQFGMLYSSGKNTEKAVYHDQMLYPFKDGEFNLDLLQKAVSLLVKKHSILRTTFNLQDFPEPIQIVHKQEAFQHDLQHMDITNEQDQETAINHYLSEDRKVPFALDKPLWKLRMFTVSNQEHVLCMIFHHAILDGWSVASFITELSNTYAKLRVDDSYLPEWLPHDYEAFILDQMIVKNSPEVRDYWQNELNDMQLFRFPKKLNTVETNRMHQLIHPLDPDLVTRLERIATANQTNLKTVCFTAYSMMLHMLSYENDIAVGLVEHNRPQCEKADQILGCFLNTVPVRVKLKTQMTWIDLLTQMNQKMIDLKLYGRLPLFEITKMASDIDAGSEFFDSTFSYIDFHVFDQLEGKNQIALKEKEWQLEEHIVDHRVFEFYIRRQSEIQIAYSEAVLDNVDVQRLLAYYLRILQLIADEPNAVIAKEQILADKEKHLLLSTWNQNKADYPTDVVMHRMFEKMVREHSERSAVVFQGSELTYKQLNEKANQVARNLRDRGIQTNDLVAVMTEPSIEMIIAMLAVLKAGGAYLPISHTFAEERVRYMLEDSGAKILLTLSSTKQPFLSEYETILLDDPHLYHGDATNLPHTAKPEDLAYIIYTSGSTGKPKGVMVEHRNVTNFVMSLHDIVHNAYDRCLRIAQIAPFIFDMSVKPIYGALLLGHTLYIVPEHIRVDGEGLLRFYRENQIDMADGTPTHLAMLLNAVSEIERKLTVKHFVVGGEPLRESVVKGLYTKFASESFAITNVYGPTECTVDSTYYHVNPDYLDEKTSVPIGAPLANQQIYILDKNANLLPPGVTGEIFIAGKGVARGYLNRPELTNERFVANPFIRGEKMYRTGDTGRWLPGGVIEYVGRIDNQVKIRGHRIEIGEIEAYLQQHEEIDQAVVIAREDGEGHQYLFAYIVSDRTWNTNELVDYLSLSLPVYMIPSHFVSLDKIPVTVNGKIDFKALPEPNGEGEQLGVFEEPTSETELIVADIWKSLLKIEKIGVNDPFFSIGGNSLSAIMLLARIHKTFQKVIPLDIFFQNDSIGKLAKLIIGAEEESYKVIEPVAKQEYYPTSETQKMMYLLREIEGAETAYNMPSVLKIEGHLNKELFATALQNLVDRHESLRTSFEYVNGELVQRIADTVELDVTYLEMEEEQASEAAQLFIRPFDLAQAPLARAGLIKIAPDVHLFLFDMHHIISDGLSISIILRDFMQLYHGEELPGLPVQYKDFTVWQNKMLQTEAVKKQETYWLNKFEGEIPILNIPPDYPRPPIQSFDGAQIVFHADEQVWSAFRTITEKSNSTMFMTLLAAYHILLSKLAGQSDISVGTSIAGRPHTDLEHVVGSFINTLVLRQKVDDSQTFMAFLEEVRKNVLEAFDNQDYQFQSLVDKIYPELDLSRNPLFDTMFTLNNFETPQLQLDGLTISVYPVDQPVAKFDLSMIAEERPDGLEFSLVYATKLYATDTAKRIAVSFVHLLRQIAENEQIIIADLTLPTQAEWEEIVGQWQESTKKITSFYHHSPV</sequence>
<dbReference type="RefSeq" id="WP_031415070.1">
    <property type="nucleotide sequence ID" value="NZ_CP011076.1"/>
</dbReference>
<evidence type="ECO:0000259" key="8">
    <source>
        <dbReference type="PROSITE" id="PS50075"/>
    </source>
</evidence>
<feature type="domain" description="Carrier" evidence="8">
    <location>
        <begin position="2052"/>
        <end position="2127"/>
    </location>
</feature>
<keyword evidence="5" id="KW-0436">Ligase</keyword>
<proteinExistence type="inferred from homology"/>
<dbReference type="PROSITE" id="PS00012">
    <property type="entry name" value="PHOSPHOPANTETHEINE"/>
    <property type="match status" value="2"/>
</dbReference>
<evidence type="ECO:0000256" key="2">
    <source>
        <dbReference type="ARBA" id="ARBA00006432"/>
    </source>
</evidence>
<reference evidence="9" key="1">
    <citation type="submission" date="2015-03" db="EMBL/GenBank/DDBJ databases">
        <title>MIGS Cultured Bacterial/Archaeal sample from Brevibacillus laterosporus.</title>
        <authorList>
            <person name="Zeng D."/>
            <person name="Zhu L."/>
            <person name="Dong G."/>
            <person name="Ye W."/>
            <person name="Ren D."/>
            <person name="Wu L."/>
            <person name="Xu J."/>
            <person name="Li G."/>
            <person name="Guo L."/>
        </authorList>
    </citation>
    <scope>NUCLEOTIDE SEQUENCE</scope>
    <source>
        <strain evidence="9">B9</strain>
        <plasmid evidence="9">unnamed2</plasmid>
    </source>
</reference>
<evidence type="ECO:0000313" key="9">
    <source>
        <dbReference type="EMBL" id="AKF95890.1"/>
    </source>
</evidence>
<dbReference type="InterPro" id="IPR009081">
    <property type="entry name" value="PP-bd_ACP"/>
</dbReference>
<dbReference type="FunFam" id="3.30.300.30:FF:000010">
    <property type="entry name" value="Enterobactin synthetase component F"/>
    <property type="match status" value="1"/>
</dbReference>